<feature type="coiled-coil region" evidence="6">
    <location>
        <begin position="258"/>
        <end position="307"/>
    </location>
</feature>
<organism evidence="9 10">
    <name type="scientific">Brassica napus</name>
    <name type="common">Rape</name>
    <dbReference type="NCBI Taxonomy" id="3708"/>
    <lineage>
        <taxon>Eukaryota</taxon>
        <taxon>Viridiplantae</taxon>
        <taxon>Streptophyta</taxon>
        <taxon>Embryophyta</taxon>
        <taxon>Tracheophyta</taxon>
        <taxon>Spermatophyta</taxon>
        <taxon>Magnoliopsida</taxon>
        <taxon>eudicotyledons</taxon>
        <taxon>Gunneridae</taxon>
        <taxon>Pentapetalae</taxon>
        <taxon>rosids</taxon>
        <taxon>malvids</taxon>
        <taxon>Brassicales</taxon>
        <taxon>Brassicaceae</taxon>
        <taxon>Brassiceae</taxon>
        <taxon>Brassica</taxon>
    </lineage>
</organism>
<reference evidence="9 10" key="1">
    <citation type="journal article" date="2014" name="Science">
        <title>Plant genetics. Early allopolyploid evolution in the post-Neolithic Brassica napus oilseed genome.</title>
        <authorList>
            <person name="Chalhoub B."/>
            <person name="Denoeud F."/>
            <person name="Liu S."/>
            <person name="Parkin I.A."/>
            <person name="Tang H."/>
            <person name="Wang X."/>
            <person name="Chiquet J."/>
            <person name="Belcram H."/>
            <person name="Tong C."/>
            <person name="Samans B."/>
            <person name="Correa M."/>
            <person name="Da Silva C."/>
            <person name="Just J."/>
            <person name="Falentin C."/>
            <person name="Koh C.S."/>
            <person name="Le Clainche I."/>
            <person name="Bernard M."/>
            <person name="Bento P."/>
            <person name="Noel B."/>
            <person name="Labadie K."/>
            <person name="Alberti A."/>
            <person name="Charles M."/>
            <person name="Arnaud D."/>
            <person name="Guo H."/>
            <person name="Daviaud C."/>
            <person name="Alamery S."/>
            <person name="Jabbari K."/>
            <person name="Zhao M."/>
            <person name="Edger P.P."/>
            <person name="Chelaifa H."/>
            <person name="Tack D."/>
            <person name="Lassalle G."/>
            <person name="Mestiri I."/>
            <person name="Schnel N."/>
            <person name="Le Paslier M.C."/>
            <person name="Fan G."/>
            <person name="Renault V."/>
            <person name="Bayer P.E."/>
            <person name="Golicz A.A."/>
            <person name="Manoli S."/>
            <person name="Lee T.H."/>
            <person name="Thi V.H."/>
            <person name="Chalabi S."/>
            <person name="Hu Q."/>
            <person name="Fan C."/>
            <person name="Tollenaere R."/>
            <person name="Lu Y."/>
            <person name="Battail C."/>
            <person name="Shen J."/>
            <person name="Sidebottom C.H."/>
            <person name="Wang X."/>
            <person name="Canaguier A."/>
            <person name="Chauveau A."/>
            <person name="Berard A."/>
            <person name="Deniot G."/>
            <person name="Guan M."/>
            <person name="Liu Z."/>
            <person name="Sun F."/>
            <person name="Lim Y.P."/>
            <person name="Lyons E."/>
            <person name="Town C.D."/>
            <person name="Bancroft I."/>
            <person name="Wang X."/>
            <person name="Meng J."/>
            <person name="Ma J."/>
            <person name="Pires J.C."/>
            <person name="King G.J."/>
            <person name="Brunel D."/>
            <person name="Delourme R."/>
            <person name="Renard M."/>
            <person name="Aury J.M."/>
            <person name="Adams K.L."/>
            <person name="Batley J."/>
            <person name="Snowdon R.J."/>
            <person name="Tost J."/>
            <person name="Edwards D."/>
            <person name="Zhou Y."/>
            <person name="Hua W."/>
            <person name="Sharpe A.G."/>
            <person name="Paterson A.H."/>
            <person name="Guan C."/>
            <person name="Wincker P."/>
        </authorList>
    </citation>
    <scope>NUCLEOTIDE SEQUENCE [LARGE SCALE GENOMIC DNA]</scope>
    <source>
        <strain evidence="10">cv. Darmor-bzh</strain>
    </source>
</reference>
<keyword evidence="3" id="KW-0547">Nucleotide-binding</keyword>
<dbReference type="FunFam" id="3.30.200.20:FF:000162">
    <property type="entry name" value="Adenine nucleotide alpha hydrolase-like domain kinase"/>
    <property type="match status" value="1"/>
</dbReference>
<evidence type="ECO:0000256" key="4">
    <source>
        <dbReference type="ARBA" id="ARBA00022786"/>
    </source>
</evidence>
<dbReference type="Proteomes" id="UP000028999">
    <property type="component" value="Unassembled WGS sequence"/>
</dbReference>
<dbReference type="EMBL" id="LK032864">
    <property type="protein sequence ID" value="CDY49864.1"/>
    <property type="molecule type" value="Genomic_DNA"/>
</dbReference>
<dbReference type="PANTHER" id="PTHR45647:SF51">
    <property type="entry name" value="PROTEIN KINASE SUPERFAMILY PROTEIN"/>
    <property type="match status" value="1"/>
</dbReference>
<dbReference type="PANTHER" id="PTHR45647">
    <property type="entry name" value="OS02G0152300 PROTEIN"/>
    <property type="match status" value="1"/>
</dbReference>
<dbReference type="InterPro" id="IPR014729">
    <property type="entry name" value="Rossmann-like_a/b/a_fold"/>
</dbReference>
<evidence type="ECO:0000313" key="9">
    <source>
        <dbReference type="EMBL" id="CDY49864.1"/>
    </source>
</evidence>
<evidence type="ECO:0000256" key="2">
    <source>
        <dbReference type="ARBA" id="ARBA00012483"/>
    </source>
</evidence>
<dbReference type="PaxDb" id="3708-A0A078IKC7"/>
<dbReference type="InterPro" id="IPR006016">
    <property type="entry name" value="UspA"/>
</dbReference>
<dbReference type="GO" id="GO:0004672">
    <property type="term" value="F:protein kinase activity"/>
    <property type="evidence" value="ECO:0007669"/>
    <property type="project" value="InterPro"/>
</dbReference>
<feature type="region of interest" description="Disordered" evidence="7">
    <location>
        <begin position="642"/>
        <end position="676"/>
    </location>
</feature>
<evidence type="ECO:0000256" key="3">
    <source>
        <dbReference type="ARBA" id="ARBA00022741"/>
    </source>
</evidence>
<dbReference type="Gene3D" id="3.40.50.620">
    <property type="entry name" value="HUPs"/>
    <property type="match status" value="1"/>
</dbReference>
<evidence type="ECO:0000256" key="1">
    <source>
        <dbReference type="ARBA" id="ARBA00000900"/>
    </source>
</evidence>
<keyword evidence="4" id="KW-0833">Ubl conjugation pathway</keyword>
<dbReference type="SMART" id="SM00220">
    <property type="entry name" value="S_TKc"/>
    <property type="match status" value="1"/>
</dbReference>
<evidence type="ECO:0000256" key="6">
    <source>
        <dbReference type="SAM" id="Coils"/>
    </source>
</evidence>
<accession>A0A078IKC7</accession>
<dbReference type="CDD" id="cd01989">
    <property type="entry name" value="USP_STK_Ubox_N"/>
    <property type="match status" value="1"/>
</dbReference>
<dbReference type="SUPFAM" id="SSF56112">
    <property type="entry name" value="Protein kinase-like (PK-like)"/>
    <property type="match status" value="1"/>
</dbReference>
<dbReference type="InterPro" id="IPR008271">
    <property type="entry name" value="Ser/Thr_kinase_AS"/>
</dbReference>
<dbReference type="InterPro" id="IPR051348">
    <property type="entry name" value="U-box_ubiquitin_ligases"/>
</dbReference>
<gene>
    <name evidence="9" type="primary">BnaA02g16130D</name>
    <name evidence="9" type="ORF">GSBRNA2T00093943001</name>
</gene>
<evidence type="ECO:0000256" key="5">
    <source>
        <dbReference type="ARBA" id="ARBA00022840"/>
    </source>
</evidence>
<keyword evidence="10" id="KW-1185">Reference proteome</keyword>
<dbReference type="InterPro" id="IPR000719">
    <property type="entry name" value="Prot_kinase_dom"/>
</dbReference>
<dbReference type="CDD" id="cd14066">
    <property type="entry name" value="STKc_IRAK"/>
    <property type="match status" value="1"/>
</dbReference>
<sequence>MSARRIDNGLITAIAIDKDKNSQHALKWAIENILVDSPHCVLLHVQPKGIACSLPLIILKQQYEEQQLFLPFRGFCARKGIIAKEVVLRDSDISNAIVNYITNYSISNIVVGSSAHKSFFKKFKSPDVPSTLLKTAPETCAVFVVSKAKLKKSKSASQAQKHRHRQQDLSSLMYNYDSTSSCDSERQSSLSAQYNNSNSYSSQSYSPRISPPQSLSEFSQSDTENSSYGVVSTMTSYTISQSSTTKGSSISSTSMNQHLEAEEALEMLRALSEEKQERHSDIQAAEMAKQLVKMESQKRRLLELQAKLGKQKMTNNVSYRRYSTKDVEEATNGFSDALKIGEGGYGPVYKAVLDYTFVAIKLMKSGITQGLKQFQQEVEVLSSMRHPNMVILLGACPDYGCLVYEYMENGTLEDRLFCKDNTPPLSWRARFRIAAEIGTGLLFLHSAKPEPLVHRDLKPANILLDRHFTSKISDVGLARLVPPCGANSVSDYHITAAAGTFCYIDPEYQQTGMLGVKSDLYSFGVVLLQIITAMPAMGLGHRVETAIENNKLSEVLDPKVSDWPEEETLELAKLALQCCEMRKKDRPDLASVLLPALKRLREFAREDHEPIQDITSQISQCDEPDPLAPVPSSQINKKLTCGVPETQEKRAHLKMRSHSVPKSRPPRAQRRQYKGNRWSLMSCAPSKVQWGGLP</sequence>
<dbReference type="Gramene" id="CDY49864">
    <property type="protein sequence ID" value="CDY49864"/>
    <property type="gene ID" value="GSBRNA2T00093943001"/>
</dbReference>
<feature type="region of interest" description="Disordered" evidence="7">
    <location>
        <begin position="183"/>
        <end position="227"/>
    </location>
</feature>
<dbReference type="InterPro" id="IPR011009">
    <property type="entry name" value="Kinase-like_dom_sf"/>
</dbReference>
<dbReference type="Pfam" id="PF00582">
    <property type="entry name" value="Usp"/>
    <property type="match status" value="1"/>
</dbReference>
<evidence type="ECO:0000256" key="7">
    <source>
        <dbReference type="SAM" id="MobiDB-lite"/>
    </source>
</evidence>
<dbReference type="GO" id="GO:0061630">
    <property type="term" value="F:ubiquitin protein ligase activity"/>
    <property type="evidence" value="ECO:0007669"/>
    <property type="project" value="UniProtKB-EC"/>
</dbReference>
<dbReference type="GO" id="GO:0005524">
    <property type="term" value="F:ATP binding"/>
    <property type="evidence" value="ECO:0007669"/>
    <property type="project" value="UniProtKB-KW"/>
</dbReference>
<dbReference type="Gene3D" id="3.30.200.20">
    <property type="entry name" value="Phosphorylase Kinase, domain 1"/>
    <property type="match status" value="1"/>
</dbReference>
<comment type="catalytic activity">
    <reaction evidence="1">
        <text>S-ubiquitinyl-[E2 ubiquitin-conjugating enzyme]-L-cysteine + [acceptor protein]-L-lysine = [E2 ubiquitin-conjugating enzyme]-L-cysteine + N(6)-ubiquitinyl-[acceptor protein]-L-lysine.</text>
        <dbReference type="EC" id="2.3.2.27"/>
    </reaction>
</comment>
<keyword evidence="5" id="KW-0067">ATP-binding</keyword>
<dbReference type="InterPro" id="IPR001245">
    <property type="entry name" value="Ser-Thr/Tyr_kinase_cat_dom"/>
</dbReference>
<name>A0A078IKC7_BRANA</name>
<feature type="compositionally biased region" description="Polar residues" evidence="7">
    <location>
        <begin position="215"/>
        <end position="227"/>
    </location>
</feature>
<protein>
    <recommendedName>
        <fullName evidence="2">RING-type E3 ubiquitin transferase</fullName>
        <ecNumber evidence="2">2.3.2.27</ecNumber>
    </recommendedName>
</protein>
<keyword evidence="6" id="KW-0175">Coiled coil</keyword>
<dbReference type="PROSITE" id="PS00108">
    <property type="entry name" value="PROTEIN_KINASE_ST"/>
    <property type="match status" value="1"/>
</dbReference>
<evidence type="ECO:0000313" key="10">
    <source>
        <dbReference type="Proteomes" id="UP000028999"/>
    </source>
</evidence>
<feature type="domain" description="Protein kinase" evidence="8">
    <location>
        <begin position="334"/>
        <end position="597"/>
    </location>
</feature>
<dbReference type="SUPFAM" id="SSF52402">
    <property type="entry name" value="Adenine nucleotide alpha hydrolases-like"/>
    <property type="match status" value="1"/>
</dbReference>
<dbReference type="PROSITE" id="PS50011">
    <property type="entry name" value="PROTEIN_KINASE_DOM"/>
    <property type="match status" value="1"/>
</dbReference>
<feature type="compositionally biased region" description="Basic residues" evidence="7">
    <location>
        <begin position="651"/>
        <end position="674"/>
    </location>
</feature>
<evidence type="ECO:0000259" key="8">
    <source>
        <dbReference type="PROSITE" id="PS50011"/>
    </source>
</evidence>
<dbReference type="EC" id="2.3.2.27" evidence="2"/>
<proteinExistence type="predicted"/>
<dbReference type="AlphaFoldDB" id="A0A078IKC7"/>
<dbReference type="Pfam" id="PF07714">
    <property type="entry name" value="PK_Tyr_Ser-Thr"/>
    <property type="match status" value="1"/>
</dbReference>
<feature type="compositionally biased region" description="Low complexity" evidence="7">
    <location>
        <begin position="188"/>
        <end position="214"/>
    </location>
</feature>
<dbReference type="Gene3D" id="1.10.510.10">
    <property type="entry name" value="Transferase(Phosphotransferase) domain 1"/>
    <property type="match status" value="1"/>
</dbReference>